<reference evidence="1" key="1">
    <citation type="submission" date="2007-02" db="EMBL/GenBank/DDBJ databases">
        <title>Complete sequence of Pyrobaculum calidifontis JCM 11548.</title>
        <authorList>
            <consortium name="US DOE Joint Genome Institute"/>
            <person name="Copeland A."/>
            <person name="Lucas S."/>
            <person name="Lapidus A."/>
            <person name="Barry K."/>
            <person name="Glavina del Rio T."/>
            <person name="Dalin E."/>
            <person name="Tice H."/>
            <person name="Pitluck S."/>
            <person name="Chain P."/>
            <person name="Malfatti S."/>
            <person name="Shin M."/>
            <person name="Vergez L."/>
            <person name="Schmutz J."/>
            <person name="Larimer F."/>
            <person name="Land M."/>
            <person name="Hauser L."/>
            <person name="Kyrpides N."/>
            <person name="Mikhailova N."/>
            <person name="Cozen A.E."/>
            <person name="Fitz-Gibbon S.T."/>
            <person name="House C.H."/>
            <person name="Saltikov C."/>
            <person name="Lowe T.M."/>
            <person name="Richardson P."/>
        </authorList>
    </citation>
    <scope>NUCLEOTIDE SEQUENCE [LARGE SCALE GENOMIC DNA]</scope>
    <source>
        <strain evidence="1">JCM 11548</strain>
    </source>
</reference>
<dbReference type="AlphaFoldDB" id="A3MXV9"/>
<evidence type="ECO:0008006" key="3">
    <source>
        <dbReference type="Google" id="ProtNLM"/>
    </source>
</evidence>
<evidence type="ECO:0000313" key="2">
    <source>
        <dbReference type="Proteomes" id="UP000001431"/>
    </source>
</evidence>
<name>A3MXV9_PYRCJ</name>
<evidence type="ECO:0000313" key="1">
    <source>
        <dbReference type="EMBL" id="ABO09476.1"/>
    </source>
</evidence>
<protein>
    <recommendedName>
        <fullName evidence="3">DUF371 domain-containing protein</fullName>
    </recommendedName>
</protein>
<proteinExistence type="predicted"/>
<dbReference type="Pfam" id="PF04027">
    <property type="entry name" value="DUF371"/>
    <property type="match status" value="1"/>
</dbReference>
<dbReference type="InterPro" id="IPR023131">
    <property type="entry name" value="Mth639-like_dom_sf"/>
</dbReference>
<organism evidence="1 2">
    <name type="scientific">Pyrobaculum calidifontis (strain DSM 21063 / JCM 11548 / VA1)</name>
    <dbReference type="NCBI Taxonomy" id="410359"/>
    <lineage>
        <taxon>Archaea</taxon>
        <taxon>Thermoproteota</taxon>
        <taxon>Thermoprotei</taxon>
        <taxon>Thermoproteales</taxon>
        <taxon>Thermoproteaceae</taxon>
        <taxon>Pyrobaculum</taxon>
    </lineage>
</organism>
<dbReference type="STRING" id="410359.Pcal_2061"/>
<dbReference type="HOGENOM" id="CLU_135994_0_0_2"/>
<dbReference type="KEGG" id="pcl:Pcal_2061"/>
<dbReference type="Gene3D" id="2.60.120.630">
    <property type="entry name" value="mth639 domain like"/>
    <property type="match status" value="1"/>
</dbReference>
<sequence length="156" mass="17077">MSINNIVCLEKVKRGDVPRDVFTARGHPNITATNRRTLEITKDPYVTKRGDCIVACCAEKAAGELDAQVLHALAHEGTVVIILDVGTAVDYVVGKTPRWTPTSRWRLVVRKSEYVDESTVAVASDKSAAELDRRLVAELKRGAPLRVIVGVCPKDI</sequence>
<gene>
    <name evidence="1" type="ordered locus">Pcal_2061</name>
</gene>
<dbReference type="EMBL" id="CP000561">
    <property type="protein sequence ID" value="ABO09476.1"/>
    <property type="molecule type" value="Genomic_DNA"/>
</dbReference>
<accession>A3MXV9</accession>
<dbReference type="PANTHER" id="PTHR40696">
    <property type="entry name" value="DUF371 FAMILY PROTEIN"/>
    <property type="match status" value="1"/>
</dbReference>
<dbReference type="Proteomes" id="UP000001431">
    <property type="component" value="Chromosome"/>
</dbReference>
<dbReference type="eggNOG" id="arCOG04171">
    <property type="taxonomic scope" value="Archaea"/>
</dbReference>
<dbReference type="PANTHER" id="PTHR40696:SF1">
    <property type="entry name" value="DUF371 DOMAIN-CONTAINING PROTEIN"/>
    <property type="match status" value="1"/>
</dbReference>
<dbReference type="InterPro" id="IPR007171">
    <property type="entry name" value="DUF371"/>
</dbReference>
<keyword evidence="2" id="KW-1185">Reference proteome</keyword>